<dbReference type="InterPro" id="IPR017867">
    <property type="entry name" value="Tyr_phospatase_low_mol_wt"/>
</dbReference>
<reference evidence="5 6" key="1">
    <citation type="submission" date="2024-06" db="EMBL/GenBank/DDBJ databases">
        <title>Genomic Encyclopedia of Type Strains, Phase IV (KMG-IV): sequencing the most valuable type-strain genomes for metagenomic binning, comparative biology and taxonomic classification.</title>
        <authorList>
            <person name="Goeker M."/>
        </authorList>
    </citation>
    <scope>NUCLEOTIDE SEQUENCE [LARGE SCALE GENOMIC DNA]</scope>
    <source>
        <strain evidence="5 6">DSM 26128</strain>
    </source>
</reference>
<dbReference type="PANTHER" id="PTHR11717">
    <property type="entry name" value="LOW MOLECULAR WEIGHT PROTEIN TYROSINE PHOSPHATASE"/>
    <property type="match status" value="1"/>
</dbReference>
<comment type="similarity">
    <text evidence="1">Belongs to the low molecular weight phosphotyrosine protein phosphatase family.</text>
</comment>
<dbReference type="InterPro" id="IPR023485">
    <property type="entry name" value="Ptyr_pPase"/>
</dbReference>
<dbReference type="PANTHER" id="PTHR11717:SF31">
    <property type="entry name" value="LOW MOLECULAR WEIGHT PROTEIN-TYROSINE-PHOSPHATASE ETP-RELATED"/>
    <property type="match status" value="1"/>
</dbReference>
<dbReference type="Gene3D" id="3.40.50.2300">
    <property type="match status" value="1"/>
</dbReference>
<dbReference type="GO" id="GO:0004725">
    <property type="term" value="F:protein tyrosine phosphatase activity"/>
    <property type="evidence" value="ECO:0007669"/>
    <property type="project" value="UniProtKB-EC"/>
</dbReference>
<dbReference type="EMBL" id="JBEPLW010000044">
    <property type="protein sequence ID" value="MET3576967.1"/>
    <property type="molecule type" value="Genomic_DNA"/>
</dbReference>
<dbReference type="Pfam" id="PF01451">
    <property type="entry name" value="LMWPc"/>
    <property type="match status" value="1"/>
</dbReference>
<evidence type="ECO:0000259" key="4">
    <source>
        <dbReference type="SMART" id="SM00226"/>
    </source>
</evidence>
<dbReference type="SUPFAM" id="SSF52788">
    <property type="entry name" value="Phosphotyrosine protein phosphatases I"/>
    <property type="match status" value="1"/>
</dbReference>
<gene>
    <name evidence="5" type="ORF">ABID49_002900</name>
</gene>
<name>A0ABV2GFZ3_9BACL</name>
<sequence>MAEAILKGEGIPGVAVRSAGVSAVGGLPPAHHAESLIKENGLPPAGPSAVADEALVDWADLILAMTDSHRRALERSVRLAKGKTFLLNSYVGLGDRDIADPFGGGEEDYRRAFGELNKAVGLLAESLRRNMKQP</sequence>
<dbReference type="InterPro" id="IPR050438">
    <property type="entry name" value="LMW_PTPase"/>
</dbReference>
<evidence type="ECO:0000313" key="6">
    <source>
        <dbReference type="Proteomes" id="UP001549099"/>
    </source>
</evidence>
<organism evidence="5 6">
    <name type="scientific">Bhargavaea ullalensis</name>
    <dbReference type="NCBI Taxonomy" id="1265685"/>
    <lineage>
        <taxon>Bacteria</taxon>
        <taxon>Bacillati</taxon>
        <taxon>Bacillota</taxon>
        <taxon>Bacilli</taxon>
        <taxon>Bacillales</taxon>
        <taxon>Caryophanaceae</taxon>
        <taxon>Bhargavaea</taxon>
    </lineage>
</organism>
<dbReference type="SMART" id="SM00226">
    <property type="entry name" value="LMWPc"/>
    <property type="match status" value="1"/>
</dbReference>
<keyword evidence="2 5" id="KW-0378">Hydrolase</keyword>
<dbReference type="Proteomes" id="UP001549099">
    <property type="component" value="Unassembled WGS sequence"/>
</dbReference>
<dbReference type="EC" id="3.1.3.48" evidence="5"/>
<keyword evidence="6" id="KW-1185">Reference proteome</keyword>
<protein>
    <submittedName>
        <fullName evidence="5">Protein-tyrosine phosphatase</fullName>
        <ecNumber evidence="5">3.1.3.48</ecNumber>
    </submittedName>
</protein>
<keyword evidence="3" id="KW-0904">Protein phosphatase</keyword>
<comment type="caution">
    <text evidence="5">The sequence shown here is derived from an EMBL/GenBank/DDBJ whole genome shotgun (WGS) entry which is preliminary data.</text>
</comment>
<accession>A0ABV2GFZ3</accession>
<evidence type="ECO:0000256" key="3">
    <source>
        <dbReference type="ARBA" id="ARBA00022912"/>
    </source>
</evidence>
<evidence type="ECO:0000256" key="1">
    <source>
        <dbReference type="ARBA" id="ARBA00011063"/>
    </source>
</evidence>
<dbReference type="InterPro" id="IPR036196">
    <property type="entry name" value="Ptyr_pPase_sf"/>
</dbReference>
<dbReference type="PRINTS" id="PR00719">
    <property type="entry name" value="LMWPTPASE"/>
</dbReference>
<evidence type="ECO:0000256" key="2">
    <source>
        <dbReference type="ARBA" id="ARBA00022801"/>
    </source>
</evidence>
<feature type="domain" description="Phosphotyrosine protein phosphatase I" evidence="4">
    <location>
        <begin position="1"/>
        <end position="126"/>
    </location>
</feature>
<proteinExistence type="inferred from homology"/>
<evidence type="ECO:0000313" key="5">
    <source>
        <dbReference type="EMBL" id="MET3576967.1"/>
    </source>
</evidence>